<evidence type="ECO:0000259" key="1">
    <source>
        <dbReference type="PROSITE" id="PS50937"/>
    </source>
</evidence>
<dbReference type="GO" id="GO:0003677">
    <property type="term" value="F:DNA binding"/>
    <property type="evidence" value="ECO:0007669"/>
    <property type="project" value="InterPro"/>
</dbReference>
<feature type="domain" description="HTH merR-type" evidence="1">
    <location>
        <begin position="28"/>
        <end position="86"/>
    </location>
</feature>
<dbReference type="EMBL" id="LR796757">
    <property type="protein sequence ID" value="CAB4163715.1"/>
    <property type="molecule type" value="Genomic_DNA"/>
</dbReference>
<reference evidence="2" key="1">
    <citation type="submission" date="2020-04" db="EMBL/GenBank/DDBJ databases">
        <authorList>
            <person name="Chiriac C."/>
            <person name="Salcher M."/>
            <person name="Ghai R."/>
            <person name="Kavagutti S V."/>
        </authorList>
    </citation>
    <scope>NUCLEOTIDE SEQUENCE</scope>
</reference>
<protein>
    <submittedName>
        <fullName evidence="2">MerR-type HTH domain containing protein</fullName>
    </submittedName>
</protein>
<dbReference type="SUPFAM" id="SSF46955">
    <property type="entry name" value="Putative DNA-binding domain"/>
    <property type="match status" value="1"/>
</dbReference>
<proteinExistence type="predicted"/>
<gene>
    <name evidence="2" type="ORF">UFOVP339_2</name>
    <name evidence="3" type="ORF">UFOVP807_39</name>
</gene>
<dbReference type="GO" id="GO:0006355">
    <property type="term" value="P:regulation of DNA-templated transcription"/>
    <property type="evidence" value="ECO:0007669"/>
    <property type="project" value="InterPro"/>
</dbReference>
<dbReference type="PROSITE" id="PS50937">
    <property type="entry name" value="HTH_MERR_2"/>
    <property type="match status" value="1"/>
</dbReference>
<evidence type="ECO:0000313" key="2">
    <source>
        <dbReference type="EMBL" id="CAB4138906.1"/>
    </source>
</evidence>
<name>A0A6J5M1E9_9CAUD</name>
<dbReference type="InterPro" id="IPR009061">
    <property type="entry name" value="DNA-bd_dom_put_sf"/>
</dbReference>
<sequence length="123" mass="13722">MSNIQPGWTASELADLVNKQTHGCIRASERLVRFYTTRRLLDRPARTDKDARRAIYGERQLAQLKLAMALSHRGIPLDNVRAITGNGFAATAALNHIHSMIVGQDKQLAELCLDAIKKTQTKK</sequence>
<dbReference type="InterPro" id="IPR000551">
    <property type="entry name" value="MerR-type_HTH_dom"/>
</dbReference>
<dbReference type="Pfam" id="PF13411">
    <property type="entry name" value="MerR_1"/>
    <property type="match status" value="1"/>
</dbReference>
<accession>A0A6J5M1E9</accession>
<dbReference type="Gene3D" id="1.10.1660.10">
    <property type="match status" value="1"/>
</dbReference>
<dbReference type="EMBL" id="LR796355">
    <property type="protein sequence ID" value="CAB4138906.1"/>
    <property type="molecule type" value="Genomic_DNA"/>
</dbReference>
<evidence type="ECO:0000313" key="3">
    <source>
        <dbReference type="EMBL" id="CAB4163715.1"/>
    </source>
</evidence>
<organism evidence="2">
    <name type="scientific">uncultured Caudovirales phage</name>
    <dbReference type="NCBI Taxonomy" id="2100421"/>
    <lineage>
        <taxon>Viruses</taxon>
        <taxon>Duplodnaviria</taxon>
        <taxon>Heunggongvirae</taxon>
        <taxon>Uroviricota</taxon>
        <taxon>Caudoviricetes</taxon>
        <taxon>Peduoviridae</taxon>
        <taxon>Maltschvirus</taxon>
        <taxon>Maltschvirus maltsch</taxon>
    </lineage>
</organism>